<feature type="domain" description="Band 7" evidence="7">
    <location>
        <begin position="20"/>
        <end position="184"/>
    </location>
</feature>
<evidence type="ECO:0000313" key="8">
    <source>
        <dbReference type="EMBL" id="MFC4159213.1"/>
    </source>
</evidence>
<evidence type="ECO:0000256" key="1">
    <source>
        <dbReference type="ARBA" id="ARBA00004167"/>
    </source>
</evidence>
<dbReference type="PIRSF" id="PIRSF005651">
    <property type="entry name" value="HflC"/>
    <property type="match status" value="1"/>
</dbReference>
<reference evidence="9" key="1">
    <citation type="journal article" date="2019" name="Int. J. Syst. Evol. Microbiol.">
        <title>The Global Catalogue of Microorganisms (GCM) 10K type strain sequencing project: providing services to taxonomists for standard genome sequencing and annotation.</title>
        <authorList>
            <consortium name="The Broad Institute Genomics Platform"/>
            <consortium name="The Broad Institute Genome Sequencing Center for Infectious Disease"/>
            <person name="Wu L."/>
            <person name="Ma J."/>
        </authorList>
    </citation>
    <scope>NUCLEOTIDE SEQUENCE [LARGE SCALE GENOMIC DNA]</scope>
    <source>
        <strain evidence="9">LMG 29894</strain>
    </source>
</reference>
<keyword evidence="5" id="KW-0472">Membrane</keyword>
<dbReference type="InterPro" id="IPR001107">
    <property type="entry name" value="Band_7"/>
</dbReference>
<comment type="function">
    <text evidence="6">HflC and HflK could regulate a protease.</text>
</comment>
<organism evidence="8 9">
    <name type="scientific">Chitinimonas lacunae</name>
    <dbReference type="NCBI Taxonomy" id="1963018"/>
    <lineage>
        <taxon>Bacteria</taxon>
        <taxon>Pseudomonadati</taxon>
        <taxon>Pseudomonadota</taxon>
        <taxon>Betaproteobacteria</taxon>
        <taxon>Neisseriales</taxon>
        <taxon>Chitinibacteraceae</taxon>
        <taxon>Chitinimonas</taxon>
    </lineage>
</organism>
<keyword evidence="8" id="KW-0378">Hydrolase</keyword>
<proteinExistence type="inferred from homology"/>
<dbReference type="CDD" id="cd03405">
    <property type="entry name" value="SPFH_HflC"/>
    <property type="match status" value="1"/>
</dbReference>
<gene>
    <name evidence="8" type="primary">hflC</name>
    <name evidence="8" type="ORF">ACFOW7_07570</name>
</gene>
<dbReference type="SMART" id="SM00244">
    <property type="entry name" value="PHB"/>
    <property type="match status" value="1"/>
</dbReference>
<dbReference type="GO" id="GO:0006508">
    <property type="term" value="P:proteolysis"/>
    <property type="evidence" value="ECO:0007669"/>
    <property type="project" value="UniProtKB-KW"/>
</dbReference>
<dbReference type="Proteomes" id="UP001595791">
    <property type="component" value="Unassembled WGS sequence"/>
</dbReference>
<dbReference type="InterPro" id="IPR010200">
    <property type="entry name" value="HflC"/>
</dbReference>
<comment type="caution">
    <text evidence="8">The sequence shown here is derived from an EMBL/GenBank/DDBJ whole genome shotgun (WGS) entry which is preliminary data.</text>
</comment>
<evidence type="ECO:0000256" key="5">
    <source>
        <dbReference type="ARBA" id="ARBA00023136"/>
    </source>
</evidence>
<evidence type="ECO:0000256" key="2">
    <source>
        <dbReference type="ARBA" id="ARBA00007862"/>
    </source>
</evidence>
<evidence type="ECO:0000256" key="6">
    <source>
        <dbReference type="PIRNR" id="PIRNR005651"/>
    </source>
</evidence>
<keyword evidence="4" id="KW-1133">Transmembrane helix</keyword>
<evidence type="ECO:0000259" key="7">
    <source>
        <dbReference type="SMART" id="SM00244"/>
    </source>
</evidence>
<keyword evidence="9" id="KW-1185">Reference proteome</keyword>
<dbReference type="Gene3D" id="3.30.479.30">
    <property type="entry name" value="Band 7 domain"/>
    <property type="match status" value="1"/>
</dbReference>
<protein>
    <recommendedName>
        <fullName evidence="6">Protein HflC</fullName>
    </recommendedName>
</protein>
<dbReference type="SUPFAM" id="SSF117892">
    <property type="entry name" value="Band 7/SPFH domain"/>
    <property type="match status" value="1"/>
</dbReference>
<sequence length="292" mass="33219">MQKLIPTLIIVLFGLLILSLSVFTVDQRQYALVSQWGEIVRVIKEPGLYFKIPLLQTKSYFDRRTLTMDAEAPERFNTIEKKNVLVNSYVKWQVADVERYYKSVRGNATQAEARLRRTVNDVLRAEFGRQTVQDVISGKRDQVMDVVRDVVDADARKIGVKIIDVRLKRVDFPDDISNAVYDRMVSERKTVANQLRSEGAAQAVTIRAEADRKRVVILAEAYSKAQKLMGEGDAQAAGIYASAYGQNAEFYAFYKSLEAYKQTFKNKGDVLVLEPNSYFFKYMKDPRGAGAK</sequence>
<dbReference type="PANTHER" id="PTHR42911:SF1">
    <property type="entry name" value="MODULATOR OF FTSH PROTEASE HFLC"/>
    <property type="match status" value="1"/>
</dbReference>
<dbReference type="InterPro" id="IPR036013">
    <property type="entry name" value="Band_7/SPFH_dom_sf"/>
</dbReference>
<dbReference type="PANTHER" id="PTHR42911">
    <property type="entry name" value="MODULATOR OF FTSH PROTEASE HFLC"/>
    <property type="match status" value="1"/>
</dbReference>
<keyword evidence="3" id="KW-0812">Transmembrane</keyword>
<evidence type="ECO:0000256" key="4">
    <source>
        <dbReference type="ARBA" id="ARBA00022989"/>
    </source>
</evidence>
<dbReference type="NCBIfam" id="TIGR01932">
    <property type="entry name" value="hflC"/>
    <property type="match status" value="1"/>
</dbReference>
<dbReference type="GO" id="GO:0008233">
    <property type="term" value="F:peptidase activity"/>
    <property type="evidence" value="ECO:0007669"/>
    <property type="project" value="UniProtKB-KW"/>
</dbReference>
<evidence type="ECO:0000313" key="9">
    <source>
        <dbReference type="Proteomes" id="UP001595791"/>
    </source>
</evidence>
<dbReference type="Pfam" id="PF01145">
    <property type="entry name" value="Band_7"/>
    <property type="match status" value="1"/>
</dbReference>
<dbReference type="EMBL" id="JBHSBU010000001">
    <property type="protein sequence ID" value="MFC4159213.1"/>
    <property type="molecule type" value="Genomic_DNA"/>
</dbReference>
<evidence type="ECO:0000256" key="3">
    <source>
        <dbReference type="ARBA" id="ARBA00022692"/>
    </source>
</evidence>
<accession>A0ABV8MM41</accession>
<comment type="subcellular location">
    <subcellularLocation>
        <location evidence="1">Membrane</location>
        <topology evidence="1">Single-pass membrane protein</topology>
    </subcellularLocation>
</comment>
<name>A0ABV8MM41_9NEIS</name>
<keyword evidence="8" id="KW-0645">Protease</keyword>
<comment type="similarity">
    <text evidence="2 6">Belongs to the band 7/mec-2 family. HflC subfamily.</text>
</comment>
<dbReference type="RefSeq" id="WP_378162731.1">
    <property type="nucleotide sequence ID" value="NZ_JBHSBU010000001.1"/>
</dbReference>